<comment type="caution">
    <text evidence="1">The sequence shown here is derived from an EMBL/GenBank/DDBJ whole genome shotgun (WGS) entry which is preliminary data.</text>
</comment>
<proteinExistence type="predicted"/>
<evidence type="ECO:0000313" key="1">
    <source>
        <dbReference type="EMBL" id="KAG8365182.1"/>
    </source>
</evidence>
<dbReference type="EMBL" id="WHWC01000018">
    <property type="protein sequence ID" value="KAG8365182.1"/>
    <property type="molecule type" value="Genomic_DNA"/>
</dbReference>
<keyword evidence="2" id="KW-1185">Reference proteome</keyword>
<protein>
    <submittedName>
        <fullName evidence="1">Uncharacterized protein</fullName>
    </submittedName>
</protein>
<name>A0AAV6W9Q6_9LAMI</name>
<gene>
    <name evidence="1" type="ORF">BUALT_Bualt18G0077700</name>
</gene>
<sequence length="105" mass="12256">MARKSRFDDAPLFNGLMLDVDVTTECYRIFGGYLNRVEEQFRSNGYDDDDVYRTVGEALKLGYEKYTKPGGTLRGYIDILEELRRLSVLRSARLKEMIKLLHQQI</sequence>
<evidence type="ECO:0000313" key="2">
    <source>
        <dbReference type="Proteomes" id="UP000826271"/>
    </source>
</evidence>
<accession>A0AAV6W9Q6</accession>
<dbReference type="AlphaFoldDB" id="A0AAV6W9Q6"/>
<reference evidence="1" key="1">
    <citation type="submission" date="2019-10" db="EMBL/GenBank/DDBJ databases">
        <authorList>
            <person name="Zhang R."/>
            <person name="Pan Y."/>
            <person name="Wang J."/>
            <person name="Ma R."/>
            <person name="Yu S."/>
        </authorList>
    </citation>
    <scope>NUCLEOTIDE SEQUENCE</scope>
    <source>
        <strain evidence="1">LA-IB0</strain>
        <tissue evidence="1">Leaf</tissue>
    </source>
</reference>
<dbReference type="Proteomes" id="UP000826271">
    <property type="component" value="Unassembled WGS sequence"/>
</dbReference>
<organism evidence="1 2">
    <name type="scientific">Buddleja alternifolia</name>
    <dbReference type="NCBI Taxonomy" id="168488"/>
    <lineage>
        <taxon>Eukaryota</taxon>
        <taxon>Viridiplantae</taxon>
        <taxon>Streptophyta</taxon>
        <taxon>Embryophyta</taxon>
        <taxon>Tracheophyta</taxon>
        <taxon>Spermatophyta</taxon>
        <taxon>Magnoliopsida</taxon>
        <taxon>eudicotyledons</taxon>
        <taxon>Gunneridae</taxon>
        <taxon>Pentapetalae</taxon>
        <taxon>asterids</taxon>
        <taxon>lamiids</taxon>
        <taxon>Lamiales</taxon>
        <taxon>Scrophulariaceae</taxon>
        <taxon>Buddlejeae</taxon>
        <taxon>Buddleja</taxon>
    </lineage>
</organism>